<evidence type="ECO:0008006" key="6">
    <source>
        <dbReference type="Google" id="ProtNLM"/>
    </source>
</evidence>
<geneLocation type="plasmid" evidence="3 5">
    <name>lp30</name>
</geneLocation>
<keyword evidence="1" id="KW-0175">Coiled coil</keyword>
<evidence type="ECO:0000313" key="3">
    <source>
        <dbReference type="EMBL" id="ANF34523.1"/>
    </source>
</evidence>
<geneLocation type="plasmid" evidence="4 5">
    <name>lp48</name>
</geneLocation>
<keyword evidence="4" id="KW-0614">Plasmid</keyword>
<dbReference type="EMBL" id="CP015632">
    <property type="protein sequence ID" value="ANF34523.1"/>
    <property type="molecule type" value="Genomic_DNA"/>
</dbReference>
<proteinExistence type="predicted"/>
<feature type="coiled-coil region" evidence="1">
    <location>
        <begin position="249"/>
        <end position="290"/>
    </location>
</feature>
<dbReference type="RefSeq" id="WP_119024433.1">
    <property type="nucleotide sequence ID" value="NZ_CP015632.1"/>
</dbReference>
<organism evidence="4 5">
    <name type="scientific">Borrelia turicatae</name>
    <dbReference type="NCBI Taxonomy" id="142"/>
    <lineage>
        <taxon>Bacteria</taxon>
        <taxon>Pseudomonadati</taxon>
        <taxon>Spirochaetota</taxon>
        <taxon>Spirochaetia</taxon>
        <taxon>Spirochaetales</taxon>
        <taxon>Borreliaceae</taxon>
        <taxon>Borrelia</taxon>
    </lineage>
</organism>
<evidence type="ECO:0000313" key="5">
    <source>
        <dbReference type="Proteomes" id="UP000264231"/>
    </source>
</evidence>
<dbReference type="AlphaFoldDB" id="A0A172XDN1"/>
<protein>
    <recommendedName>
        <fullName evidence="6">Cytosolic protein</fullName>
    </recommendedName>
</protein>
<dbReference type="EMBL" id="CP015636">
    <property type="protein sequence ID" value="ANF34652.1"/>
    <property type="molecule type" value="Genomic_DNA"/>
</dbReference>
<evidence type="ECO:0000256" key="2">
    <source>
        <dbReference type="SAM" id="SignalP"/>
    </source>
</evidence>
<evidence type="ECO:0000256" key="1">
    <source>
        <dbReference type="SAM" id="Coils"/>
    </source>
</evidence>
<gene>
    <name evidence="4" type="ORF">A7978_05255</name>
    <name evidence="3" type="ORF">A7978_05980</name>
</gene>
<feature type="chain" id="PRO_5008003384" description="Cytosolic protein" evidence="2">
    <location>
        <begin position="24"/>
        <end position="297"/>
    </location>
</feature>
<reference evidence="4 5" key="1">
    <citation type="submission" date="2016-05" db="EMBL/GenBank/DDBJ databases">
        <title>Chromosome and linear plasmid sequence of a 2015 human isolate of tick-borne relapsing fever spirochete, Borrelia turicatae.</title>
        <authorList>
            <person name="Kingry L.C."/>
            <person name="Dhwani B."/>
            <person name="Replogle A."/>
            <person name="Sexton C."/>
            <person name="Rowe L."/>
            <person name="Stermole B.M."/>
            <person name="Christensen A.M."/>
            <person name="Schriefer M.E."/>
        </authorList>
    </citation>
    <scope>NUCLEOTIDE SEQUENCE [LARGE SCALE GENOMIC DNA]</scope>
    <source>
        <strain evidence="4 5">BTE5EL</strain>
        <plasmid evidence="3 5">lp30</plasmid>
        <plasmid evidence="4 5">lp48</plasmid>
    </source>
</reference>
<dbReference type="Proteomes" id="UP000264231">
    <property type="component" value="Plasmid lp48"/>
</dbReference>
<name>A0A172XDN1_BORTU</name>
<accession>A0A172XDN1</accession>
<evidence type="ECO:0000313" key="4">
    <source>
        <dbReference type="EMBL" id="ANF34652.1"/>
    </source>
</evidence>
<keyword evidence="2" id="KW-0732">Signal</keyword>
<dbReference type="Proteomes" id="UP000264231">
    <property type="component" value="Plasmid lp30"/>
</dbReference>
<sequence length="297" mass="33979">MKRSILSVCVLTLLCLLSCDINALNELLDKAREKFLEENKKLEDLNSREENQESKELQESQEEQADIVVRIEEGVEINKNLQREGIELSLKEERLEEVIEQQFVSQSNALTKEQENELYSQEIKANDIRSKVNSKLATIEAMYREVSASVLKLESIKTDIMKANSDLDRARSSSRDGIDQNVKIKLDQAIKNVRSSSNIAMILYKDVVNGLEHARSSVEHARGLTESALDELRYLRSSNYYYVIRYYYLSDAKTSLNRAENMFAKVESEMGNLRNAMKQAEEDFVALKSAHQALGLK</sequence>
<feature type="coiled-coil region" evidence="1">
    <location>
        <begin position="21"/>
        <end position="59"/>
    </location>
</feature>
<feature type="signal peptide" evidence="2">
    <location>
        <begin position="1"/>
        <end position="23"/>
    </location>
</feature>